<feature type="region of interest" description="Disordered" evidence="1">
    <location>
        <begin position="1"/>
        <end position="24"/>
    </location>
</feature>
<sequence>MPTSRKAQQQINATKRPTEELPRKDDVFVEGFTWAEFHHLGAEEAIRNPDQVAVDLSGGKERQLWHYLGKTSTESKPQYTADPALPVHDPRSNFLSTIPKPLRPAPPPAVYAPYQQQQQQRQQPKPSLPAVYPAAQSWPTLATLPQQQHQQHQHQRQRAEKPYVYKPRKPIVGSTQQQFAGQFTSQSFRPIGAAASPAPLPGGASNHHPQQQQRDAFGTSYASKNPASTTTMAPPYSSTRFAPVGGSNGFPQLPGLTWPPAHMKSGHPPPPQPQSRVWSTTPSEPPPSARSTASRPAVSASQKYCFFQVHHNR</sequence>
<evidence type="ECO:0000313" key="3">
    <source>
        <dbReference type="Proteomes" id="UP001586593"/>
    </source>
</evidence>
<gene>
    <name evidence="2" type="ORF">VTK73DRAFT_10070</name>
</gene>
<feature type="compositionally biased region" description="Low complexity" evidence="1">
    <location>
        <begin position="111"/>
        <end position="129"/>
    </location>
</feature>
<comment type="caution">
    <text evidence="2">The sequence shown here is derived from an EMBL/GenBank/DDBJ whole genome shotgun (WGS) entry which is preliminary data.</text>
</comment>
<feature type="compositionally biased region" description="Pro residues" evidence="1">
    <location>
        <begin position="101"/>
        <end position="110"/>
    </location>
</feature>
<accession>A0ABR3VYS0</accession>
<dbReference type="Proteomes" id="UP001586593">
    <property type="component" value="Unassembled WGS sequence"/>
</dbReference>
<dbReference type="EMBL" id="JAZHXJ010000908">
    <property type="protein sequence ID" value="KAL1848706.1"/>
    <property type="molecule type" value="Genomic_DNA"/>
</dbReference>
<name>A0ABR3VYS0_9PEZI</name>
<feature type="compositionally biased region" description="Low complexity" evidence="1">
    <location>
        <begin position="192"/>
        <end position="205"/>
    </location>
</feature>
<organism evidence="2 3">
    <name type="scientific">Phialemonium thermophilum</name>
    <dbReference type="NCBI Taxonomy" id="223376"/>
    <lineage>
        <taxon>Eukaryota</taxon>
        <taxon>Fungi</taxon>
        <taxon>Dikarya</taxon>
        <taxon>Ascomycota</taxon>
        <taxon>Pezizomycotina</taxon>
        <taxon>Sordariomycetes</taxon>
        <taxon>Sordariomycetidae</taxon>
        <taxon>Cephalothecales</taxon>
        <taxon>Cephalothecaceae</taxon>
        <taxon>Phialemonium</taxon>
    </lineage>
</organism>
<reference evidence="2 3" key="1">
    <citation type="journal article" date="2024" name="Commun. Biol.">
        <title>Comparative genomic analysis of thermophilic fungi reveals convergent evolutionary adaptations and gene losses.</title>
        <authorList>
            <person name="Steindorff A.S."/>
            <person name="Aguilar-Pontes M.V."/>
            <person name="Robinson A.J."/>
            <person name="Andreopoulos B."/>
            <person name="LaButti K."/>
            <person name="Kuo A."/>
            <person name="Mondo S."/>
            <person name="Riley R."/>
            <person name="Otillar R."/>
            <person name="Haridas S."/>
            <person name="Lipzen A."/>
            <person name="Grimwood J."/>
            <person name="Schmutz J."/>
            <person name="Clum A."/>
            <person name="Reid I.D."/>
            <person name="Moisan M.C."/>
            <person name="Butler G."/>
            <person name="Nguyen T.T.M."/>
            <person name="Dewar K."/>
            <person name="Conant G."/>
            <person name="Drula E."/>
            <person name="Henrissat B."/>
            <person name="Hansel C."/>
            <person name="Singer S."/>
            <person name="Hutchinson M.I."/>
            <person name="de Vries R.P."/>
            <person name="Natvig D.O."/>
            <person name="Powell A.J."/>
            <person name="Tsang A."/>
            <person name="Grigoriev I.V."/>
        </authorList>
    </citation>
    <scope>NUCLEOTIDE SEQUENCE [LARGE SCALE GENOMIC DNA]</scope>
    <source>
        <strain evidence="2 3">ATCC 24622</strain>
    </source>
</reference>
<feature type="region of interest" description="Disordered" evidence="1">
    <location>
        <begin position="69"/>
        <end position="137"/>
    </location>
</feature>
<feature type="compositionally biased region" description="Polar residues" evidence="1">
    <location>
        <begin position="1"/>
        <end position="15"/>
    </location>
</feature>
<feature type="compositionally biased region" description="Polar residues" evidence="1">
    <location>
        <begin position="207"/>
        <end position="240"/>
    </location>
</feature>
<feature type="region of interest" description="Disordered" evidence="1">
    <location>
        <begin position="191"/>
        <end position="300"/>
    </location>
</feature>
<feature type="compositionally biased region" description="Low complexity" evidence="1">
    <location>
        <begin position="289"/>
        <end position="300"/>
    </location>
</feature>
<protein>
    <submittedName>
        <fullName evidence="2">Uncharacterized protein</fullName>
    </submittedName>
</protein>
<evidence type="ECO:0000256" key="1">
    <source>
        <dbReference type="SAM" id="MobiDB-lite"/>
    </source>
</evidence>
<keyword evidence="3" id="KW-1185">Reference proteome</keyword>
<proteinExistence type="predicted"/>
<evidence type="ECO:0000313" key="2">
    <source>
        <dbReference type="EMBL" id="KAL1848706.1"/>
    </source>
</evidence>